<evidence type="ECO:0000313" key="1">
    <source>
        <dbReference type="EMBL" id="KAG9395569.1"/>
    </source>
</evidence>
<dbReference type="Proteomes" id="UP000717585">
    <property type="component" value="Unassembled WGS sequence"/>
</dbReference>
<accession>A0A8J6B6Y7</accession>
<comment type="caution">
    <text evidence="1">The sequence shown here is derived from an EMBL/GenBank/DDBJ whole genome shotgun (WGS) entry which is preliminary data.</text>
</comment>
<protein>
    <submittedName>
        <fullName evidence="1">Uncharacterized protein</fullName>
    </submittedName>
</protein>
<evidence type="ECO:0000313" key="2">
    <source>
        <dbReference type="Proteomes" id="UP000717585"/>
    </source>
</evidence>
<dbReference type="EMBL" id="JAHDYR010000011">
    <property type="protein sequence ID" value="KAG9395569.1"/>
    <property type="molecule type" value="Genomic_DNA"/>
</dbReference>
<name>A0A8J6B6Y7_9EUKA</name>
<proteinExistence type="predicted"/>
<organism evidence="1 2">
    <name type="scientific">Carpediemonas membranifera</name>
    <dbReference type="NCBI Taxonomy" id="201153"/>
    <lineage>
        <taxon>Eukaryota</taxon>
        <taxon>Metamonada</taxon>
        <taxon>Carpediemonas-like organisms</taxon>
        <taxon>Carpediemonas</taxon>
    </lineage>
</organism>
<sequence>MDVHITLPKCEETGYEAIRKFQHDFRLAKTVHPALKAFLCLSLQVTDELRFRFDVEPESMSDDVIFSHLFQLSRPLDATLALQALQRLSFPSGTDRDFIHTVNSLTSSQVFVT</sequence>
<gene>
    <name evidence="1" type="ORF">J8273_3147</name>
</gene>
<keyword evidence="2" id="KW-1185">Reference proteome</keyword>
<dbReference type="AlphaFoldDB" id="A0A8J6B6Y7"/>
<reference evidence="1" key="1">
    <citation type="submission" date="2021-05" db="EMBL/GenBank/DDBJ databases">
        <title>A free-living protist that lacks canonical eukaryotic 1 DNA replication and segregation systems.</title>
        <authorList>
            <person name="Salas-Leiva D.E."/>
            <person name="Tromer E.C."/>
            <person name="Curtis B.A."/>
            <person name="Jerlstrom-Hultqvist J."/>
            <person name="Kolisko M."/>
            <person name="Yi Z."/>
            <person name="Salas-Leiva J.S."/>
            <person name="Gallot-Lavallee L."/>
            <person name="Kops G.J.P.L."/>
            <person name="Archibald J.M."/>
            <person name="Simpson A.G.B."/>
            <person name="Roger A.J."/>
        </authorList>
    </citation>
    <scope>NUCLEOTIDE SEQUENCE</scope>
    <source>
        <strain evidence="1">BICM</strain>
    </source>
</reference>